<accession>A0A368K1G7</accession>
<feature type="region of interest" description="Disordered" evidence="1">
    <location>
        <begin position="49"/>
        <end position="69"/>
    </location>
</feature>
<dbReference type="AlphaFoldDB" id="A0A368K1G7"/>
<evidence type="ECO:0008006" key="4">
    <source>
        <dbReference type="Google" id="ProtNLM"/>
    </source>
</evidence>
<protein>
    <recommendedName>
        <fullName evidence="4">Propionyl-coenzyme A carboxylase alpha polypeptide</fullName>
    </recommendedName>
</protein>
<reference evidence="2 3" key="1">
    <citation type="submission" date="2018-07" db="EMBL/GenBank/DDBJ databases">
        <title>The draft genome of Phyllobacterium salinisoli.</title>
        <authorList>
            <person name="Liu L."/>
            <person name="Li L."/>
            <person name="Zhang X."/>
            <person name="Liang L."/>
        </authorList>
    </citation>
    <scope>NUCLEOTIDE SEQUENCE [LARGE SCALE GENOMIC DNA]</scope>
    <source>
        <strain evidence="2 3">LLAN61</strain>
    </source>
</reference>
<dbReference type="Proteomes" id="UP000253420">
    <property type="component" value="Unassembled WGS sequence"/>
</dbReference>
<evidence type="ECO:0000256" key="1">
    <source>
        <dbReference type="SAM" id="MobiDB-lite"/>
    </source>
</evidence>
<evidence type="ECO:0000313" key="2">
    <source>
        <dbReference type="EMBL" id="RCS23227.1"/>
    </source>
</evidence>
<dbReference type="EMBL" id="QOZG01000005">
    <property type="protein sequence ID" value="RCS23227.1"/>
    <property type="molecule type" value="Genomic_DNA"/>
</dbReference>
<evidence type="ECO:0000313" key="3">
    <source>
        <dbReference type="Proteomes" id="UP000253420"/>
    </source>
</evidence>
<gene>
    <name evidence="2" type="ORF">DUT91_13005</name>
</gene>
<name>A0A368K1G7_9HYPH</name>
<keyword evidence="3" id="KW-1185">Reference proteome</keyword>
<organism evidence="2 3">
    <name type="scientific">Phyllobacterium salinisoli</name>
    <dbReference type="NCBI Taxonomy" id="1899321"/>
    <lineage>
        <taxon>Bacteria</taxon>
        <taxon>Pseudomonadati</taxon>
        <taxon>Pseudomonadota</taxon>
        <taxon>Alphaproteobacteria</taxon>
        <taxon>Hyphomicrobiales</taxon>
        <taxon>Phyllobacteriaceae</taxon>
        <taxon>Phyllobacterium</taxon>
    </lineage>
</organism>
<proteinExistence type="predicted"/>
<sequence length="69" mass="7692">MKTLAGQRPPLSCRTSPPHGGRLRCHLRWRQPRTLQGKTPHRHQLISLLAGEMADRPEGTPRTSGSNTT</sequence>
<feature type="region of interest" description="Disordered" evidence="1">
    <location>
        <begin position="1"/>
        <end position="24"/>
    </location>
</feature>
<comment type="caution">
    <text evidence="2">The sequence shown here is derived from an EMBL/GenBank/DDBJ whole genome shotgun (WGS) entry which is preliminary data.</text>
</comment>